<organism evidence="3 4">
    <name type="scientific">Lojkania enalia</name>
    <dbReference type="NCBI Taxonomy" id="147567"/>
    <lineage>
        <taxon>Eukaryota</taxon>
        <taxon>Fungi</taxon>
        <taxon>Dikarya</taxon>
        <taxon>Ascomycota</taxon>
        <taxon>Pezizomycotina</taxon>
        <taxon>Dothideomycetes</taxon>
        <taxon>Pleosporomycetidae</taxon>
        <taxon>Pleosporales</taxon>
        <taxon>Pleosporales incertae sedis</taxon>
        <taxon>Lojkania</taxon>
    </lineage>
</organism>
<feature type="domain" description="DUF6590" evidence="2">
    <location>
        <begin position="152"/>
        <end position="239"/>
    </location>
</feature>
<name>A0A9P4KJ19_9PLEO</name>
<proteinExistence type="predicted"/>
<feature type="compositionally biased region" description="Polar residues" evidence="1">
    <location>
        <begin position="34"/>
        <end position="85"/>
    </location>
</feature>
<evidence type="ECO:0000313" key="3">
    <source>
        <dbReference type="EMBL" id="KAF2267709.1"/>
    </source>
</evidence>
<sequence length="286" mass="32540">MSDYSPWIWSAEHQRHYCYRHDENGNIQYLWSGVTQSQPDTTPSESTAQEPTRTSPRYPGTTPQDIRYTPNSSINQNTSPTSPQGDYTYAIPSRSPAHPRPIPAPNPLPDTVQQSIGGINNPRRYIRTAQDNNDTEVLDPSYKRVAAHHHYAFFKRGRVFKMLWIEPAGRNNPGRSRGSTHFSTVRFGESAFSEIRRFVIIQNKGSFSQCIPIQTYRKQGATKPGLNVQDHGIIFTDGEQLEPESRINFGKPYAVEHNCKVMDIGVVADEHMYLLVNYFYQSMGVT</sequence>
<gene>
    <name evidence="3" type="ORF">CC78DRAFT_46169</name>
</gene>
<reference evidence="4" key="1">
    <citation type="journal article" date="2020" name="Stud. Mycol.">
        <title>101 Dothideomycetes genomes: A test case for predicting lifestyles and emergence of pathogens.</title>
        <authorList>
            <person name="Haridas S."/>
            <person name="Albert R."/>
            <person name="Binder M."/>
            <person name="Bloem J."/>
            <person name="LaButti K."/>
            <person name="Salamov A."/>
            <person name="Andreopoulos B."/>
            <person name="Baker S."/>
            <person name="Barry K."/>
            <person name="Bills G."/>
            <person name="Bluhm B."/>
            <person name="Cannon C."/>
            <person name="Castanera R."/>
            <person name="Culley D."/>
            <person name="Daum C."/>
            <person name="Ezra D."/>
            <person name="Gonzalez J."/>
            <person name="Henrissat B."/>
            <person name="Kuo A."/>
            <person name="Liang C."/>
            <person name="Lipzen A."/>
            <person name="Lutzoni F."/>
            <person name="Magnuson J."/>
            <person name="Mondo S."/>
            <person name="Nolan M."/>
            <person name="Ohm R."/>
            <person name="Pangilinan J."/>
            <person name="Park H.-J."/>
            <person name="Ramirez L."/>
            <person name="Alfaro M."/>
            <person name="Sun H."/>
            <person name="Tritt A."/>
            <person name="Yoshinaga Y."/>
            <person name="Zwiers L.-H."/>
            <person name="Turgeon B."/>
            <person name="Goodwin S."/>
            <person name="Spatafora J."/>
            <person name="Crous P."/>
            <person name="Grigoriev I."/>
        </authorList>
    </citation>
    <scope>NUCLEOTIDE SEQUENCE [LARGE SCALE GENOMIC DNA]</scope>
    <source>
        <strain evidence="4">CBS 304.66</strain>
    </source>
</reference>
<dbReference type="AlphaFoldDB" id="A0A9P4KJ19"/>
<dbReference type="Pfam" id="PF20233">
    <property type="entry name" value="DUF6590"/>
    <property type="match status" value="1"/>
</dbReference>
<evidence type="ECO:0000259" key="2">
    <source>
        <dbReference type="Pfam" id="PF20233"/>
    </source>
</evidence>
<dbReference type="Proteomes" id="UP000800093">
    <property type="component" value="Unassembled WGS sequence"/>
</dbReference>
<feature type="region of interest" description="Disordered" evidence="1">
    <location>
        <begin position="34"/>
        <end position="109"/>
    </location>
</feature>
<evidence type="ECO:0000313" key="4">
    <source>
        <dbReference type="Proteomes" id="UP000800093"/>
    </source>
</evidence>
<protein>
    <recommendedName>
        <fullName evidence="2">DUF6590 domain-containing protein</fullName>
    </recommendedName>
</protein>
<accession>A0A9P4KJ19</accession>
<comment type="caution">
    <text evidence="3">The sequence shown here is derived from an EMBL/GenBank/DDBJ whole genome shotgun (WGS) entry which is preliminary data.</text>
</comment>
<dbReference type="OrthoDB" id="3559580at2759"/>
<dbReference type="EMBL" id="ML986589">
    <property type="protein sequence ID" value="KAF2267709.1"/>
    <property type="molecule type" value="Genomic_DNA"/>
</dbReference>
<dbReference type="PANTHER" id="PTHR35391">
    <property type="entry name" value="C2H2-TYPE DOMAIN-CONTAINING PROTEIN-RELATED"/>
    <property type="match status" value="1"/>
</dbReference>
<dbReference type="PANTHER" id="PTHR35391:SF5">
    <property type="entry name" value="DUF6590 DOMAIN-CONTAINING PROTEIN"/>
    <property type="match status" value="1"/>
</dbReference>
<feature type="compositionally biased region" description="Pro residues" evidence="1">
    <location>
        <begin position="98"/>
        <end position="108"/>
    </location>
</feature>
<keyword evidence="4" id="KW-1185">Reference proteome</keyword>
<evidence type="ECO:0000256" key="1">
    <source>
        <dbReference type="SAM" id="MobiDB-lite"/>
    </source>
</evidence>
<dbReference type="InterPro" id="IPR046497">
    <property type="entry name" value="DUF6590"/>
</dbReference>